<evidence type="ECO:0000313" key="1">
    <source>
        <dbReference type="EMBL" id="MED6200930.1"/>
    </source>
</evidence>
<keyword evidence="2" id="KW-1185">Reference proteome</keyword>
<feature type="non-terminal residue" evidence="1">
    <location>
        <position position="128"/>
    </location>
</feature>
<protein>
    <submittedName>
        <fullName evidence="1">Uncharacterized protein</fullName>
    </submittedName>
</protein>
<reference evidence="1 2" key="1">
    <citation type="journal article" date="2023" name="Plants (Basel)">
        <title>Bridging the Gap: Combining Genomics and Transcriptomics Approaches to Understand Stylosanthes scabra, an Orphan Legume from the Brazilian Caatinga.</title>
        <authorList>
            <person name="Ferreira-Neto J.R.C."/>
            <person name="da Silva M.D."/>
            <person name="Binneck E."/>
            <person name="de Melo N.F."/>
            <person name="da Silva R.H."/>
            <person name="de Melo A.L.T.M."/>
            <person name="Pandolfi V."/>
            <person name="Bustamante F.O."/>
            <person name="Brasileiro-Vidal A.C."/>
            <person name="Benko-Iseppon A.M."/>
        </authorList>
    </citation>
    <scope>NUCLEOTIDE SEQUENCE [LARGE SCALE GENOMIC DNA]</scope>
    <source>
        <tissue evidence="1">Leaves</tissue>
    </source>
</reference>
<accession>A0ABU6XVB1</accession>
<organism evidence="1 2">
    <name type="scientific">Stylosanthes scabra</name>
    <dbReference type="NCBI Taxonomy" id="79078"/>
    <lineage>
        <taxon>Eukaryota</taxon>
        <taxon>Viridiplantae</taxon>
        <taxon>Streptophyta</taxon>
        <taxon>Embryophyta</taxon>
        <taxon>Tracheophyta</taxon>
        <taxon>Spermatophyta</taxon>
        <taxon>Magnoliopsida</taxon>
        <taxon>eudicotyledons</taxon>
        <taxon>Gunneridae</taxon>
        <taxon>Pentapetalae</taxon>
        <taxon>rosids</taxon>
        <taxon>fabids</taxon>
        <taxon>Fabales</taxon>
        <taxon>Fabaceae</taxon>
        <taxon>Papilionoideae</taxon>
        <taxon>50 kb inversion clade</taxon>
        <taxon>dalbergioids sensu lato</taxon>
        <taxon>Dalbergieae</taxon>
        <taxon>Pterocarpus clade</taxon>
        <taxon>Stylosanthes</taxon>
    </lineage>
</organism>
<comment type="caution">
    <text evidence="1">The sequence shown here is derived from an EMBL/GenBank/DDBJ whole genome shotgun (WGS) entry which is preliminary data.</text>
</comment>
<dbReference type="Proteomes" id="UP001341840">
    <property type="component" value="Unassembled WGS sequence"/>
</dbReference>
<name>A0ABU6XVB1_9FABA</name>
<gene>
    <name evidence="1" type="ORF">PIB30_090076</name>
</gene>
<sequence length="128" mass="13904">MELIDGGPETGLEKRCFVPDSSESGCNQLKIPIAGLESFSLGTENCSLVLVEKIVLCVPIITANPSLDELSPKGSKPLLSNGRVVELAPIRRDIELPASELTPFLPSVAFRGQQLRSSAHFNPWPRHK</sequence>
<proteinExistence type="predicted"/>
<dbReference type="EMBL" id="JASCZI010213166">
    <property type="protein sequence ID" value="MED6200930.1"/>
    <property type="molecule type" value="Genomic_DNA"/>
</dbReference>
<evidence type="ECO:0000313" key="2">
    <source>
        <dbReference type="Proteomes" id="UP001341840"/>
    </source>
</evidence>